<comment type="subcellular location">
    <subcellularLocation>
        <location evidence="11">Cell inner membrane</location>
    </subcellularLocation>
    <subcellularLocation>
        <location evidence="2">Cell membrane</location>
        <topology evidence="2">Single-pass membrane protein</topology>
    </subcellularLocation>
</comment>
<protein>
    <recommendedName>
        <fullName evidence="4 11">Flagellar protein FliL</fullName>
    </recommendedName>
</protein>
<evidence type="ECO:0000256" key="8">
    <source>
        <dbReference type="ARBA" id="ARBA00022779"/>
    </source>
</evidence>
<feature type="transmembrane region" description="Helical" evidence="11">
    <location>
        <begin position="16"/>
        <end position="38"/>
    </location>
</feature>
<keyword evidence="12" id="KW-0969">Cilium</keyword>
<keyword evidence="6 11" id="KW-0145">Chemotaxis</keyword>
<evidence type="ECO:0000256" key="6">
    <source>
        <dbReference type="ARBA" id="ARBA00022500"/>
    </source>
</evidence>
<dbReference type="PANTHER" id="PTHR35091">
    <property type="entry name" value="FLAGELLAR PROTEIN FLIL"/>
    <property type="match status" value="1"/>
</dbReference>
<dbReference type="RefSeq" id="WP_025203747.1">
    <property type="nucleotide sequence ID" value="NZ_CAWPLG010000046.1"/>
</dbReference>
<dbReference type="AlphaFoldDB" id="A0AAX3L5S9"/>
<gene>
    <name evidence="12" type="ORF">PHA72_16060</name>
</gene>
<name>A0AAX3L5S9_9ENTR</name>
<keyword evidence="11" id="KW-0997">Cell inner membrane</keyword>
<accession>A0AAX3L5S9</accession>
<keyword evidence="10 11" id="KW-0472">Membrane</keyword>
<dbReference type="EMBL" id="CP116347">
    <property type="protein sequence ID" value="WCE11595.1"/>
    <property type="molecule type" value="Genomic_DNA"/>
</dbReference>
<keyword evidence="13" id="KW-1185">Reference proteome</keyword>
<dbReference type="GO" id="GO:0006935">
    <property type="term" value="P:chemotaxis"/>
    <property type="evidence" value="ECO:0007669"/>
    <property type="project" value="UniProtKB-KW"/>
</dbReference>
<dbReference type="GO" id="GO:0071978">
    <property type="term" value="P:bacterial-type flagellum-dependent swarming motility"/>
    <property type="evidence" value="ECO:0007669"/>
    <property type="project" value="TreeGrafter"/>
</dbReference>
<dbReference type="GO" id="GO:0005886">
    <property type="term" value="C:plasma membrane"/>
    <property type="evidence" value="ECO:0007669"/>
    <property type="project" value="UniProtKB-SubCell"/>
</dbReference>
<keyword evidence="7 11" id="KW-0812">Transmembrane</keyword>
<keyword evidence="12" id="KW-0282">Flagellum</keyword>
<dbReference type="InterPro" id="IPR005503">
    <property type="entry name" value="FliL"/>
</dbReference>
<dbReference type="GeneID" id="45815967"/>
<organism evidence="12 13">
    <name type="scientific">Enterobacter ludwigii</name>
    <dbReference type="NCBI Taxonomy" id="299767"/>
    <lineage>
        <taxon>Bacteria</taxon>
        <taxon>Pseudomonadati</taxon>
        <taxon>Pseudomonadota</taxon>
        <taxon>Gammaproteobacteria</taxon>
        <taxon>Enterobacterales</taxon>
        <taxon>Enterobacteriaceae</taxon>
        <taxon>Enterobacter</taxon>
        <taxon>Enterobacter cloacae complex</taxon>
    </lineage>
</organism>
<comment type="function">
    <text evidence="1 11">Controls the rotational direction of flagella during chemotaxis.</text>
</comment>
<evidence type="ECO:0000313" key="12">
    <source>
        <dbReference type="EMBL" id="WCE11595.1"/>
    </source>
</evidence>
<evidence type="ECO:0000256" key="10">
    <source>
        <dbReference type="ARBA" id="ARBA00023136"/>
    </source>
</evidence>
<evidence type="ECO:0000256" key="1">
    <source>
        <dbReference type="ARBA" id="ARBA00002254"/>
    </source>
</evidence>
<evidence type="ECO:0000313" key="13">
    <source>
        <dbReference type="Proteomes" id="UP001210538"/>
    </source>
</evidence>
<dbReference type="GO" id="GO:0009425">
    <property type="term" value="C:bacterial-type flagellum basal body"/>
    <property type="evidence" value="ECO:0007669"/>
    <property type="project" value="InterPro"/>
</dbReference>
<dbReference type="PROSITE" id="PS51257">
    <property type="entry name" value="PROKAR_LIPOPROTEIN"/>
    <property type="match status" value="1"/>
</dbReference>
<dbReference type="Pfam" id="PF03748">
    <property type="entry name" value="FliL"/>
    <property type="match status" value="1"/>
</dbReference>
<keyword evidence="9 11" id="KW-1133">Transmembrane helix</keyword>
<sequence>MSNKNKKVASGGGSRSLLMTFLFLTAVAACGISGYLFWEMKFAKPADVAVEGAVKEPPAPVPVEPLYASMNTFTVSLKPTANESDRVLYLGLSIRVAEQKSLTVLEKYLPEYRSRIFMLLTHQTYEDLATDEGKRHLITTIQNELNKPLAFNQSIRVTDVLINEFILR</sequence>
<dbReference type="Proteomes" id="UP001210538">
    <property type="component" value="Chromosome"/>
</dbReference>
<dbReference type="KEGG" id="elg:BH714_10550"/>
<evidence type="ECO:0000256" key="11">
    <source>
        <dbReference type="RuleBase" id="RU364125"/>
    </source>
</evidence>
<reference evidence="12 13" key="1">
    <citation type="submission" date="2023-01" db="EMBL/GenBank/DDBJ databases">
        <title>Genome sequence resource and annotation of Enterobacter ludwigii, an economically important pathogen of seedling wilt with strawberry.</title>
        <authorList>
            <person name="Xie Y."/>
        </authorList>
    </citation>
    <scope>NUCLEOTIDE SEQUENCE [LARGE SCALE GENOMIC DNA]</scope>
    <source>
        <strain evidence="12 13">CM-TZ4</strain>
    </source>
</reference>
<keyword evidence="8 11" id="KW-0283">Flagellar rotation</keyword>
<keyword evidence="5" id="KW-1003">Cell membrane</keyword>
<evidence type="ECO:0000256" key="3">
    <source>
        <dbReference type="ARBA" id="ARBA00008281"/>
    </source>
</evidence>
<evidence type="ECO:0000256" key="2">
    <source>
        <dbReference type="ARBA" id="ARBA00004162"/>
    </source>
</evidence>
<comment type="similarity">
    <text evidence="3 11">Belongs to the FliL family.</text>
</comment>
<dbReference type="PANTHER" id="PTHR35091:SF2">
    <property type="entry name" value="FLAGELLAR PROTEIN FLIL"/>
    <property type="match status" value="1"/>
</dbReference>
<keyword evidence="12" id="KW-0966">Cell projection</keyword>
<evidence type="ECO:0000256" key="4">
    <source>
        <dbReference type="ARBA" id="ARBA00021812"/>
    </source>
</evidence>
<evidence type="ECO:0000256" key="7">
    <source>
        <dbReference type="ARBA" id="ARBA00022692"/>
    </source>
</evidence>
<proteinExistence type="inferred from homology"/>
<evidence type="ECO:0000256" key="5">
    <source>
        <dbReference type="ARBA" id="ARBA00022475"/>
    </source>
</evidence>
<evidence type="ECO:0000256" key="9">
    <source>
        <dbReference type="ARBA" id="ARBA00022989"/>
    </source>
</evidence>